<dbReference type="InterPro" id="IPR009057">
    <property type="entry name" value="Homeodomain-like_sf"/>
</dbReference>
<reference evidence="6 7" key="1">
    <citation type="submission" date="2012-09" db="EMBL/GenBank/DDBJ databases">
        <title>Draft Genome Sequences of 6 Strains from Genus Thauera.</title>
        <authorList>
            <person name="Liu B."/>
            <person name="Shapleigh J.P."/>
            <person name="Frostegard A.H."/>
        </authorList>
    </citation>
    <scope>NUCLEOTIDE SEQUENCE [LARGE SCALE GENOMIC DNA]</scope>
    <source>
        <strain evidence="7">47Lol / DSM 12138</strain>
    </source>
</reference>
<dbReference type="GO" id="GO:0003677">
    <property type="term" value="F:DNA binding"/>
    <property type="evidence" value="ECO:0007669"/>
    <property type="project" value="UniProtKB-UniRule"/>
</dbReference>
<dbReference type="Proteomes" id="UP000013232">
    <property type="component" value="Unassembled WGS sequence"/>
</dbReference>
<dbReference type="PROSITE" id="PS50977">
    <property type="entry name" value="HTH_TETR_2"/>
    <property type="match status" value="1"/>
</dbReference>
<name>N6Y2C2_THAL4</name>
<comment type="caution">
    <text evidence="6">The sequence shown here is derived from an EMBL/GenBank/DDBJ whole genome shotgun (WGS) entry which is preliminary data.</text>
</comment>
<evidence type="ECO:0000313" key="7">
    <source>
        <dbReference type="Proteomes" id="UP000013232"/>
    </source>
</evidence>
<sequence length="224" mass="25076">MTTSIRKPMKRLSREESQLKTREDLIATATRLFTEKGYGGTSIRDIADQAGYSQGAFYSNYESKEALLLEMLRRHMQREAEKLIELVAQDPGNTEDVLAALEAWATTLDQDVNWSMLSIELQLHAQRSETFAIQYREVFQQHQQVLARWMDKLFVLNGRQTPASTQDIASAFMALAHGLSLQHAAIGAGAPASVLVLLLRGLLALGKPTREIQGHSHRHGLHGR</sequence>
<dbReference type="RefSeq" id="WP_004342017.1">
    <property type="nucleotide sequence ID" value="NZ_AMXE01000069.1"/>
</dbReference>
<dbReference type="PANTHER" id="PTHR47506:SF1">
    <property type="entry name" value="HTH-TYPE TRANSCRIPTIONAL REGULATOR YJDC"/>
    <property type="match status" value="1"/>
</dbReference>
<dbReference type="Pfam" id="PF00440">
    <property type="entry name" value="TetR_N"/>
    <property type="match status" value="1"/>
</dbReference>
<evidence type="ECO:0000259" key="5">
    <source>
        <dbReference type="PROSITE" id="PS50977"/>
    </source>
</evidence>
<evidence type="ECO:0000256" key="3">
    <source>
        <dbReference type="ARBA" id="ARBA00023163"/>
    </source>
</evidence>
<dbReference type="STRING" id="1123367.GCA_000621305_02784"/>
<dbReference type="Gene3D" id="1.10.357.10">
    <property type="entry name" value="Tetracycline Repressor, domain 2"/>
    <property type="match status" value="1"/>
</dbReference>
<evidence type="ECO:0000256" key="4">
    <source>
        <dbReference type="PROSITE-ProRule" id="PRU00335"/>
    </source>
</evidence>
<dbReference type="SUPFAM" id="SSF46689">
    <property type="entry name" value="Homeodomain-like"/>
    <property type="match status" value="1"/>
</dbReference>
<dbReference type="EMBL" id="AMXE01000069">
    <property type="protein sequence ID" value="ENO85695.1"/>
    <property type="molecule type" value="Genomic_DNA"/>
</dbReference>
<accession>N6Y2C2</accession>
<feature type="DNA-binding region" description="H-T-H motif" evidence="4">
    <location>
        <begin position="42"/>
        <end position="61"/>
    </location>
</feature>
<dbReference type="InterPro" id="IPR001647">
    <property type="entry name" value="HTH_TetR"/>
</dbReference>
<dbReference type="PRINTS" id="PR00455">
    <property type="entry name" value="HTHTETR"/>
</dbReference>
<keyword evidence="2 4" id="KW-0238">DNA-binding</keyword>
<organism evidence="6 7">
    <name type="scientific">Thauera linaloolentis (strain DSM 12138 / JCM 21573 / CCUG 41526 / CIP 105981 / IAM 15112 / NBRC 102519 / 47Lol)</name>
    <dbReference type="NCBI Taxonomy" id="1123367"/>
    <lineage>
        <taxon>Bacteria</taxon>
        <taxon>Pseudomonadati</taxon>
        <taxon>Pseudomonadota</taxon>
        <taxon>Betaproteobacteria</taxon>
        <taxon>Rhodocyclales</taxon>
        <taxon>Zoogloeaceae</taxon>
        <taxon>Thauera</taxon>
    </lineage>
</organism>
<keyword evidence="1" id="KW-0805">Transcription regulation</keyword>
<gene>
    <name evidence="6" type="ORF">C666_14785</name>
</gene>
<dbReference type="eggNOG" id="COG1309">
    <property type="taxonomic scope" value="Bacteria"/>
</dbReference>
<evidence type="ECO:0000313" key="6">
    <source>
        <dbReference type="EMBL" id="ENO85695.1"/>
    </source>
</evidence>
<feature type="domain" description="HTH tetR-type" evidence="5">
    <location>
        <begin position="19"/>
        <end position="79"/>
    </location>
</feature>
<protein>
    <submittedName>
        <fullName evidence="6">TetR family transcriptional regulator</fullName>
    </submittedName>
</protein>
<dbReference type="PANTHER" id="PTHR47506">
    <property type="entry name" value="TRANSCRIPTIONAL REGULATORY PROTEIN"/>
    <property type="match status" value="1"/>
</dbReference>
<proteinExistence type="predicted"/>
<keyword evidence="7" id="KW-1185">Reference proteome</keyword>
<dbReference type="AlphaFoldDB" id="N6Y2C2"/>
<keyword evidence="3" id="KW-0804">Transcription</keyword>
<evidence type="ECO:0000256" key="2">
    <source>
        <dbReference type="ARBA" id="ARBA00023125"/>
    </source>
</evidence>
<evidence type="ECO:0000256" key="1">
    <source>
        <dbReference type="ARBA" id="ARBA00023015"/>
    </source>
</evidence>